<keyword evidence="2" id="KW-0472">Membrane</keyword>
<reference evidence="4 5" key="1">
    <citation type="submission" date="2016-11" db="EMBL/GenBank/DDBJ databases">
        <title>Mixed transmission modes and dynamic genome evolution in an obligate animal-bacterial symbiosis.</title>
        <authorList>
            <person name="Russell S.L."/>
            <person name="Corbett-Detig R.B."/>
            <person name="Cavanaugh C.M."/>
        </authorList>
    </citation>
    <scope>NUCLEOTIDE SEQUENCE [LARGE SCALE GENOMIC DNA]</scope>
    <source>
        <strain evidence="4">Se-Cadez</strain>
    </source>
</reference>
<dbReference type="PANTHER" id="PTHR33741:SF5">
    <property type="entry name" value="TRANSMEMBRANE PROTEIN DDB_G0269096-RELATED"/>
    <property type="match status" value="1"/>
</dbReference>
<evidence type="ECO:0000259" key="3">
    <source>
        <dbReference type="Pfam" id="PF04982"/>
    </source>
</evidence>
<proteinExistence type="predicted"/>
<protein>
    <recommendedName>
        <fullName evidence="3">HPP transmembrane region domain-containing protein</fullName>
    </recommendedName>
</protein>
<feature type="region of interest" description="Disordered" evidence="1">
    <location>
        <begin position="238"/>
        <end position="260"/>
    </location>
</feature>
<evidence type="ECO:0000313" key="4">
    <source>
        <dbReference type="EMBL" id="OOZ36580.1"/>
    </source>
</evidence>
<dbReference type="PANTHER" id="PTHR33741">
    <property type="entry name" value="TRANSMEMBRANE PROTEIN DDB_G0269096-RELATED"/>
    <property type="match status" value="1"/>
</dbReference>
<dbReference type="InterPro" id="IPR007065">
    <property type="entry name" value="HPP"/>
</dbReference>
<keyword evidence="2" id="KW-1133">Transmembrane helix</keyword>
<comment type="caution">
    <text evidence="4">The sequence shown here is derived from an EMBL/GenBank/DDBJ whole genome shotgun (WGS) entry which is preliminary data.</text>
</comment>
<evidence type="ECO:0000256" key="1">
    <source>
        <dbReference type="SAM" id="MobiDB-lite"/>
    </source>
</evidence>
<sequence>MAKEDKFEELAKKQTSPSSGRGTPQGSLLYRAVAFFTQMQLGYLLRDSKHSKSAVRIFVFLEGLAALAIISTAAFLAKLPLLFPPLGPSAFILFRTPLSRAAAPRAVFIAHNMGMVIGLAMLYLFAFLFPDADLQGSDALNWPRIFALSLAMGLTSLGMIMFNCAHPPLRRLLHWWRPWAISTRQYRFWPYPLQWDCCWPRPSYSIGYWEGCRFPPGRSTPRLRGNIQTLPAWAIRKSRTGSRSPDRYSSGASRSPVPRAIQATTELSLSEDSAYMIRIRQAPVSED</sequence>
<feature type="compositionally biased region" description="Polar residues" evidence="1">
    <location>
        <begin position="13"/>
        <end position="24"/>
    </location>
</feature>
<feature type="transmembrane region" description="Helical" evidence="2">
    <location>
        <begin position="110"/>
        <end position="130"/>
    </location>
</feature>
<keyword evidence="5" id="KW-1185">Reference proteome</keyword>
<feature type="region of interest" description="Disordered" evidence="1">
    <location>
        <begin position="1"/>
        <end position="24"/>
    </location>
</feature>
<dbReference type="AlphaFoldDB" id="A0A1T2KV18"/>
<dbReference type="Pfam" id="PF04982">
    <property type="entry name" value="TM_HPP"/>
    <property type="match status" value="1"/>
</dbReference>
<dbReference type="RefSeq" id="WP_172838800.1">
    <property type="nucleotide sequence ID" value="NZ_MPRJ01000033.1"/>
</dbReference>
<dbReference type="EMBL" id="MPRJ01000033">
    <property type="protein sequence ID" value="OOZ36580.1"/>
    <property type="molecule type" value="Genomic_DNA"/>
</dbReference>
<gene>
    <name evidence="4" type="ORF">BOW51_06430</name>
</gene>
<dbReference type="InterPro" id="IPR058581">
    <property type="entry name" value="TM_HPP"/>
</dbReference>
<accession>A0A1T2KV18</accession>
<feature type="transmembrane region" description="Helical" evidence="2">
    <location>
        <begin position="142"/>
        <end position="162"/>
    </location>
</feature>
<evidence type="ECO:0000256" key="2">
    <source>
        <dbReference type="SAM" id="Phobius"/>
    </source>
</evidence>
<evidence type="ECO:0000313" key="5">
    <source>
        <dbReference type="Proteomes" id="UP000190896"/>
    </source>
</evidence>
<feature type="domain" description="HPP transmembrane region" evidence="3">
    <location>
        <begin position="55"/>
        <end position="168"/>
    </location>
</feature>
<dbReference type="Proteomes" id="UP000190896">
    <property type="component" value="Unassembled WGS sequence"/>
</dbReference>
<name>A0A1T2KV18_9GAMM</name>
<feature type="compositionally biased region" description="Basic and acidic residues" evidence="1">
    <location>
        <begin position="1"/>
        <end position="12"/>
    </location>
</feature>
<feature type="transmembrane region" description="Helical" evidence="2">
    <location>
        <begin position="57"/>
        <end position="76"/>
    </location>
</feature>
<organism evidence="4 5">
    <name type="scientific">Solemya velesiana gill symbiont</name>
    <dbReference type="NCBI Taxonomy" id="1918948"/>
    <lineage>
        <taxon>Bacteria</taxon>
        <taxon>Pseudomonadati</taxon>
        <taxon>Pseudomonadota</taxon>
        <taxon>Gammaproteobacteria</taxon>
        <taxon>sulfur-oxidizing symbionts</taxon>
    </lineage>
</organism>
<keyword evidence="2" id="KW-0812">Transmembrane</keyword>